<dbReference type="RefSeq" id="XP_013319788.1">
    <property type="nucleotide sequence ID" value="XM_013464334.1"/>
</dbReference>
<gene>
    <name evidence="3" type="ORF">PV05_03669</name>
</gene>
<feature type="domain" description="Nephrocystin 3-like N-terminal" evidence="2">
    <location>
        <begin position="224"/>
        <end position="363"/>
    </location>
</feature>
<organism evidence="3 4">
    <name type="scientific">Exophiala xenobiotica</name>
    <dbReference type="NCBI Taxonomy" id="348802"/>
    <lineage>
        <taxon>Eukaryota</taxon>
        <taxon>Fungi</taxon>
        <taxon>Dikarya</taxon>
        <taxon>Ascomycota</taxon>
        <taxon>Pezizomycotina</taxon>
        <taxon>Eurotiomycetes</taxon>
        <taxon>Chaetothyriomycetidae</taxon>
        <taxon>Chaetothyriales</taxon>
        <taxon>Herpotrichiellaceae</taxon>
        <taxon>Exophiala</taxon>
    </lineage>
</organism>
<evidence type="ECO:0000313" key="3">
    <source>
        <dbReference type="EMBL" id="KIW59204.1"/>
    </source>
</evidence>
<accession>A0A0D2FGF1</accession>
<dbReference type="GeneID" id="25325577"/>
<dbReference type="InterPro" id="IPR056884">
    <property type="entry name" value="NPHP3-like_N"/>
</dbReference>
<dbReference type="PANTHER" id="PTHR10039:SF14">
    <property type="entry name" value="NACHT DOMAIN-CONTAINING PROTEIN"/>
    <property type="match status" value="1"/>
</dbReference>
<evidence type="ECO:0000313" key="4">
    <source>
        <dbReference type="Proteomes" id="UP000054342"/>
    </source>
</evidence>
<dbReference type="Proteomes" id="UP000054342">
    <property type="component" value="Unassembled WGS sequence"/>
</dbReference>
<sequence>MSTMSAQFDPVQAGFHNAIRDFKANPGDNALIEEISKTKTIDEVYDATDALQKEQAKNGHLRHLSKLEPFLNGLKEYTAVIEVFVQSKQDSSFDAIINTAAEVGKLLPEFKAVHVLFFRDVLDFYFIALKFFRWRLVFGAMWPTQREKIKIVEAQIQQHTLLLRKETLLQHIQDAHNARLRMFEDFDKKEKSLRQIEYNTIANNMSPRAYGHELYRLRGEFCPGTEKWLIKDTVFKKWLDTKIHVDKVLWLQGIPGAGKTLLSTAVITESQKIGKVIYAFLSYKYSSSLSTLSIFHSLIFQLAACDEHLQELVCLSSKEALTNDIHVATELLKTLVGYAAPVYVVIDGLDEIQELERCRLLRHILGLSEVCDEIILPSASICRTQAAFKISSINGLKNGSLSAISTQKRDPKLKVSSRRLPRMLKACFFTPEWF</sequence>
<reference evidence="3 4" key="1">
    <citation type="submission" date="2015-01" db="EMBL/GenBank/DDBJ databases">
        <title>The Genome Sequence of Exophiala xenobiotica CBS118157.</title>
        <authorList>
            <consortium name="The Broad Institute Genomics Platform"/>
            <person name="Cuomo C."/>
            <person name="de Hoog S."/>
            <person name="Gorbushina A."/>
            <person name="Stielow B."/>
            <person name="Teixiera M."/>
            <person name="Abouelleil A."/>
            <person name="Chapman S.B."/>
            <person name="Priest M."/>
            <person name="Young S.K."/>
            <person name="Wortman J."/>
            <person name="Nusbaum C."/>
            <person name="Birren B."/>
        </authorList>
    </citation>
    <scope>NUCLEOTIDE SEQUENCE [LARGE SCALE GENOMIC DNA]</scope>
    <source>
        <strain evidence="3 4">CBS 118157</strain>
    </source>
</reference>
<proteinExistence type="predicted"/>
<dbReference type="OrthoDB" id="5421817at2759"/>
<protein>
    <recommendedName>
        <fullName evidence="2">Nephrocystin 3-like N-terminal domain-containing protein</fullName>
    </recommendedName>
</protein>
<dbReference type="AlphaFoldDB" id="A0A0D2FGF1"/>
<dbReference type="PANTHER" id="PTHR10039">
    <property type="entry name" value="AMELOGENIN"/>
    <property type="match status" value="1"/>
</dbReference>
<dbReference type="STRING" id="348802.A0A0D2FGF1"/>
<keyword evidence="4" id="KW-1185">Reference proteome</keyword>
<dbReference type="Pfam" id="PF24883">
    <property type="entry name" value="NPHP3_N"/>
    <property type="match status" value="1"/>
</dbReference>
<evidence type="ECO:0000256" key="1">
    <source>
        <dbReference type="ARBA" id="ARBA00022737"/>
    </source>
</evidence>
<keyword evidence="1" id="KW-0677">Repeat</keyword>
<evidence type="ECO:0000259" key="2">
    <source>
        <dbReference type="Pfam" id="PF24883"/>
    </source>
</evidence>
<name>A0A0D2FGF1_9EURO</name>
<dbReference type="SUPFAM" id="SSF52540">
    <property type="entry name" value="P-loop containing nucleoside triphosphate hydrolases"/>
    <property type="match status" value="1"/>
</dbReference>
<dbReference type="InterPro" id="IPR027417">
    <property type="entry name" value="P-loop_NTPase"/>
</dbReference>
<dbReference type="HOGENOM" id="CLU_002406_4_2_1"/>
<dbReference type="EMBL" id="KN847318">
    <property type="protein sequence ID" value="KIW59204.1"/>
    <property type="molecule type" value="Genomic_DNA"/>
</dbReference>
<dbReference type="Gene3D" id="3.40.50.300">
    <property type="entry name" value="P-loop containing nucleotide triphosphate hydrolases"/>
    <property type="match status" value="1"/>
</dbReference>